<name>A0A2K1PXY0_9GAMM</name>
<accession>A0A2K1PXY0</accession>
<organism evidence="2 3">
    <name type="scientific">Solilutibacter silvestris</name>
    <dbReference type="NCBI Taxonomy" id="1645665"/>
    <lineage>
        <taxon>Bacteria</taxon>
        <taxon>Pseudomonadati</taxon>
        <taxon>Pseudomonadota</taxon>
        <taxon>Gammaproteobacteria</taxon>
        <taxon>Lysobacterales</taxon>
        <taxon>Lysobacteraceae</taxon>
        <taxon>Solilutibacter</taxon>
    </lineage>
</organism>
<proteinExistence type="predicted"/>
<dbReference type="Proteomes" id="UP000236220">
    <property type="component" value="Unassembled WGS sequence"/>
</dbReference>
<dbReference type="AlphaFoldDB" id="A0A2K1PXY0"/>
<dbReference type="RefSeq" id="WP_103075329.1">
    <property type="nucleotide sequence ID" value="NZ_NPZB01000002.1"/>
</dbReference>
<reference evidence="2 3" key="1">
    <citation type="submission" date="2017-08" db="EMBL/GenBank/DDBJ databases">
        <title>Lysobacter sylvestris genome.</title>
        <authorList>
            <person name="Zhang D.-C."/>
            <person name="Albuquerque L."/>
            <person name="Franca L."/>
            <person name="Froufe H.J.C."/>
            <person name="Barroso C."/>
            <person name="Egas C."/>
            <person name="Da Costa M."/>
            <person name="Margesin R."/>
        </authorList>
    </citation>
    <scope>NUCLEOTIDE SEQUENCE [LARGE SCALE GENOMIC DNA]</scope>
    <source>
        <strain evidence="2 3">AM20-91</strain>
    </source>
</reference>
<keyword evidence="3" id="KW-1185">Reference proteome</keyword>
<evidence type="ECO:0000313" key="3">
    <source>
        <dbReference type="Proteomes" id="UP000236220"/>
    </source>
</evidence>
<dbReference type="OrthoDB" id="5800807at2"/>
<sequence length="363" mass="38190">MKLKLGMTGMDGPTQAALTEAFHAANQSSGNRFELSAAGNEADFVIVDMDSLYGPMSFMQLHNAGKHVIGYTQAPRTQSDSRLARPLDPAEFSNLLGMLADQRGAQPVLEDVQPEEPMPEPTPAAVVVQQAVVEDVAPLESAPPAGTTPAPKQQDHLPPSPAVTVAAPHPVAEAQPLVANVVPEPVHHATLADWLVAGALKGPVAFQRGDGPELRIHPVQREYQGPTGLKPLIAYFDAAVAEHDLRALADGDWQAGTAQPLTRLVWLAGLLAGNGRIVAGLPDHAHFQLTKWPQTEREYPKHFRIATAMMKGPATVEQIAEAASVPASDVADFVNANLATGFATASVDGVNAPAPGILGALRG</sequence>
<evidence type="ECO:0000256" key="1">
    <source>
        <dbReference type="SAM" id="MobiDB-lite"/>
    </source>
</evidence>
<feature type="region of interest" description="Disordered" evidence="1">
    <location>
        <begin position="140"/>
        <end position="160"/>
    </location>
</feature>
<evidence type="ECO:0000313" key="2">
    <source>
        <dbReference type="EMBL" id="PNS07646.1"/>
    </source>
</evidence>
<dbReference type="EMBL" id="NPZB01000002">
    <property type="protein sequence ID" value="PNS07646.1"/>
    <property type="molecule type" value="Genomic_DNA"/>
</dbReference>
<protein>
    <submittedName>
        <fullName evidence="2">Uncharacterized protein</fullName>
    </submittedName>
</protein>
<gene>
    <name evidence="2" type="ORF">Lysil_1822</name>
</gene>
<comment type="caution">
    <text evidence="2">The sequence shown here is derived from an EMBL/GenBank/DDBJ whole genome shotgun (WGS) entry which is preliminary data.</text>
</comment>